<comment type="subunit">
    <text evidence="5 18">Monomer.</text>
</comment>
<comment type="catalytic activity">
    <reaction evidence="1 17">
        <text>(2R)-3-phosphoglycerate + ATP = (2R)-3-phospho-glyceroyl phosphate + ADP</text>
        <dbReference type="Rhea" id="RHEA:14801"/>
        <dbReference type="ChEBI" id="CHEBI:30616"/>
        <dbReference type="ChEBI" id="CHEBI:57604"/>
        <dbReference type="ChEBI" id="CHEBI:58272"/>
        <dbReference type="ChEBI" id="CHEBI:456216"/>
        <dbReference type="EC" id="2.7.2.3"/>
    </reaction>
</comment>
<dbReference type="GO" id="GO:0005524">
    <property type="term" value="F:ATP binding"/>
    <property type="evidence" value="ECO:0007669"/>
    <property type="project" value="UniProtKB-KW"/>
</dbReference>
<name>A0A061D078_BABBI</name>
<keyword evidence="9" id="KW-0479">Metal-binding</keyword>
<feature type="binding site" evidence="16">
    <location>
        <position position="343"/>
    </location>
    <ligand>
        <name>ATP</name>
        <dbReference type="ChEBI" id="CHEBI:30616"/>
    </ligand>
</feature>
<dbReference type="GeneID" id="24562777"/>
<dbReference type="InterPro" id="IPR001576">
    <property type="entry name" value="Phosphoglycerate_kinase"/>
</dbReference>
<proteinExistence type="inferred from homology"/>
<sequence>MVSTLSSKLGLADITDKLPGSRVLLRVDFNVPIKDGSVRDCTRIKATIPTIQFLLDHGVHSIVLMSHLGRPNGERVEKYSLRPVAAELSKALNNRKVDFLDDCVGPVVEKFCQEAPLGTIGLLENLRFHAAEEGVKDKVNVDGKVIEDFRKSLSKLGDIYVNDAFGTAHRAHSSMVGVDAPLKVAGLLMKKELDYFAKVLETPRRPFLSILGGAKISDKIQLIESLLEKVDVIFIGGGMAYTFKKVLHGMPIGKSLYDAPGAAIVPDIMAKAKERGVKVYFPVDYKAAADFSNDAPFKMVTEDEGIPDGWEGLDCGPKTSELLKSVVDGCQTIVWNGPLGVFEFSNFAEGSVAALDIVGEATKRGAITVIGGGDTASLAEQTGRSHLFSHISTGGGASLELLEGKILPGVAALSTK</sequence>
<keyword evidence="12 16" id="KW-0067">ATP-binding</keyword>
<comment type="similarity">
    <text evidence="4 17">Belongs to the phosphoglycerate kinase family.</text>
</comment>
<comment type="cofactor">
    <cofactor evidence="2">
        <name>Mg(2+)</name>
        <dbReference type="ChEBI" id="CHEBI:18420"/>
    </cofactor>
</comment>
<gene>
    <name evidence="19" type="ORF">BBBOND_0105450</name>
</gene>
<dbReference type="OrthoDB" id="275353at2759"/>
<evidence type="ECO:0000256" key="12">
    <source>
        <dbReference type="ARBA" id="ARBA00022840"/>
    </source>
</evidence>
<dbReference type="EMBL" id="LK391707">
    <property type="protein sequence ID" value="CDR94236.1"/>
    <property type="molecule type" value="Genomic_DNA"/>
</dbReference>
<dbReference type="GO" id="GO:0046872">
    <property type="term" value="F:metal ion binding"/>
    <property type="evidence" value="ECO:0007669"/>
    <property type="project" value="UniProtKB-KW"/>
</dbReference>
<keyword evidence="20" id="KW-1185">Reference proteome</keyword>
<evidence type="ECO:0000256" key="1">
    <source>
        <dbReference type="ARBA" id="ARBA00000642"/>
    </source>
</evidence>
<dbReference type="KEGG" id="bbig:BBBOND_0105450"/>
<evidence type="ECO:0000256" key="18">
    <source>
        <dbReference type="RuleBase" id="RU000696"/>
    </source>
</evidence>
<keyword evidence="8 17" id="KW-0808">Transferase</keyword>
<dbReference type="SUPFAM" id="SSF53748">
    <property type="entry name" value="Phosphoglycerate kinase"/>
    <property type="match status" value="1"/>
</dbReference>
<evidence type="ECO:0000256" key="8">
    <source>
        <dbReference type="ARBA" id="ARBA00022679"/>
    </source>
</evidence>
<reference evidence="20" key="1">
    <citation type="journal article" date="2014" name="Nucleic Acids Res.">
        <title>The evolutionary dynamics of variant antigen genes in Babesia reveal a history of genomic innovation underlying host-parasite interaction.</title>
        <authorList>
            <person name="Jackson A.P."/>
            <person name="Otto T.D."/>
            <person name="Darby A."/>
            <person name="Ramaprasad A."/>
            <person name="Xia D."/>
            <person name="Echaide I.E."/>
            <person name="Farber M."/>
            <person name="Gahlot S."/>
            <person name="Gamble J."/>
            <person name="Gupta D."/>
            <person name="Gupta Y."/>
            <person name="Jackson L."/>
            <person name="Malandrin L."/>
            <person name="Malas T.B."/>
            <person name="Moussa E."/>
            <person name="Nair M."/>
            <person name="Reid A.J."/>
            <person name="Sanders M."/>
            <person name="Sharma J."/>
            <person name="Tracey A."/>
            <person name="Quail M.A."/>
            <person name="Weir W."/>
            <person name="Wastling J.M."/>
            <person name="Hall N."/>
            <person name="Willadsen P."/>
            <person name="Lingelbach K."/>
            <person name="Shiels B."/>
            <person name="Tait A."/>
            <person name="Berriman M."/>
            <person name="Allred D.R."/>
            <person name="Pain A."/>
        </authorList>
    </citation>
    <scope>NUCLEOTIDE SEQUENCE [LARGE SCALE GENOMIC DNA]</scope>
    <source>
        <strain evidence="20">Bond</strain>
    </source>
</reference>
<dbReference type="PANTHER" id="PTHR11406">
    <property type="entry name" value="PHOSPHOGLYCERATE KINASE"/>
    <property type="match status" value="1"/>
</dbReference>
<dbReference type="Proteomes" id="UP000033188">
    <property type="component" value="Chromosome 1"/>
</dbReference>
<evidence type="ECO:0000256" key="4">
    <source>
        <dbReference type="ARBA" id="ARBA00008982"/>
    </source>
</evidence>
<dbReference type="GO" id="GO:0006094">
    <property type="term" value="P:gluconeogenesis"/>
    <property type="evidence" value="ECO:0007669"/>
    <property type="project" value="TreeGrafter"/>
</dbReference>
<dbReference type="InterPro" id="IPR015911">
    <property type="entry name" value="Phosphoglycerate_kinase_CS"/>
</dbReference>
<dbReference type="AlphaFoldDB" id="A0A061D078"/>
<dbReference type="CDD" id="cd00318">
    <property type="entry name" value="Phosphoglycerate_kinase"/>
    <property type="match status" value="1"/>
</dbReference>
<feature type="binding site" evidence="15">
    <location>
        <position position="170"/>
    </location>
    <ligand>
        <name>(2R)-3-phosphoglycerate</name>
        <dbReference type="ChEBI" id="CHEBI:58272"/>
    </ligand>
</feature>
<dbReference type="HAMAP" id="MF_00145">
    <property type="entry name" value="Phosphoglyc_kinase"/>
    <property type="match status" value="1"/>
</dbReference>
<dbReference type="Pfam" id="PF00162">
    <property type="entry name" value="PGK"/>
    <property type="match status" value="1"/>
</dbReference>
<dbReference type="PANTHER" id="PTHR11406:SF0">
    <property type="entry name" value="PHOSPHOGLYCERATE KINASE"/>
    <property type="match status" value="1"/>
</dbReference>
<evidence type="ECO:0000256" key="10">
    <source>
        <dbReference type="ARBA" id="ARBA00022741"/>
    </source>
</evidence>
<feature type="binding site" evidence="16">
    <location>
        <begin position="372"/>
        <end position="375"/>
    </location>
    <ligand>
        <name>ATP</name>
        <dbReference type="ChEBI" id="CHEBI:30616"/>
    </ligand>
</feature>
<dbReference type="GO" id="GO:0043531">
    <property type="term" value="F:ADP binding"/>
    <property type="evidence" value="ECO:0007669"/>
    <property type="project" value="TreeGrafter"/>
</dbReference>
<dbReference type="VEuPathDB" id="PiroplasmaDB:BBBOND_0105450"/>
<evidence type="ECO:0000256" key="5">
    <source>
        <dbReference type="ARBA" id="ARBA00011245"/>
    </source>
</evidence>
<evidence type="ECO:0000256" key="15">
    <source>
        <dbReference type="PIRSR" id="PIRSR000724-1"/>
    </source>
</evidence>
<evidence type="ECO:0000256" key="6">
    <source>
        <dbReference type="ARBA" id="ARBA00013061"/>
    </source>
</evidence>
<keyword evidence="13" id="KW-0460">Magnesium</keyword>
<feature type="binding site" evidence="15">
    <location>
        <position position="127"/>
    </location>
    <ligand>
        <name>(2R)-3-phosphoglycerate</name>
        <dbReference type="ChEBI" id="CHEBI:58272"/>
    </ligand>
</feature>
<dbReference type="PIRSF" id="PIRSF000724">
    <property type="entry name" value="Pgk"/>
    <property type="match status" value="1"/>
</dbReference>
<feature type="binding site" evidence="15">
    <location>
        <position position="43"/>
    </location>
    <ligand>
        <name>(2R)-3-phosphoglycerate</name>
        <dbReference type="ChEBI" id="CHEBI:58272"/>
    </ligand>
</feature>
<dbReference type="UniPathway" id="UPA00109">
    <property type="reaction ID" value="UER00185"/>
</dbReference>
<accession>A0A061D078</accession>
<organism evidence="19 20">
    <name type="scientific">Babesia bigemina</name>
    <dbReference type="NCBI Taxonomy" id="5866"/>
    <lineage>
        <taxon>Eukaryota</taxon>
        <taxon>Sar</taxon>
        <taxon>Alveolata</taxon>
        <taxon>Apicomplexa</taxon>
        <taxon>Aconoidasida</taxon>
        <taxon>Piroplasmida</taxon>
        <taxon>Babesiidae</taxon>
        <taxon>Babesia</taxon>
    </lineage>
</organism>
<dbReference type="InterPro" id="IPR036043">
    <property type="entry name" value="Phosphoglycerate_kinase_sf"/>
</dbReference>
<feature type="binding site" evidence="16">
    <location>
        <position position="219"/>
    </location>
    <ligand>
        <name>ATP</name>
        <dbReference type="ChEBI" id="CHEBI:30616"/>
    </ligand>
</feature>
<dbReference type="PROSITE" id="PS00111">
    <property type="entry name" value="PGLYCERATE_KINASE"/>
    <property type="match status" value="1"/>
</dbReference>
<dbReference type="GO" id="GO:0006096">
    <property type="term" value="P:glycolytic process"/>
    <property type="evidence" value="ECO:0007669"/>
    <property type="project" value="UniProtKB-UniPathway"/>
</dbReference>
<evidence type="ECO:0000256" key="13">
    <source>
        <dbReference type="ARBA" id="ARBA00022842"/>
    </source>
</evidence>
<dbReference type="EC" id="2.7.2.3" evidence="6 17"/>
<evidence type="ECO:0000256" key="9">
    <source>
        <dbReference type="ARBA" id="ARBA00022723"/>
    </source>
</evidence>
<dbReference type="PRINTS" id="PR00477">
    <property type="entry name" value="PHGLYCKINASE"/>
</dbReference>
<keyword evidence="11 17" id="KW-0418">Kinase</keyword>
<feature type="binding site" evidence="15">
    <location>
        <begin position="67"/>
        <end position="70"/>
    </location>
    <ligand>
        <name>substrate</name>
    </ligand>
</feature>
<evidence type="ECO:0000256" key="11">
    <source>
        <dbReference type="ARBA" id="ARBA00022777"/>
    </source>
</evidence>
<dbReference type="RefSeq" id="XP_012766422.1">
    <property type="nucleotide sequence ID" value="XM_012910968.1"/>
</dbReference>
<evidence type="ECO:0000313" key="19">
    <source>
        <dbReference type="EMBL" id="CDR94236.1"/>
    </source>
</evidence>
<evidence type="ECO:0000256" key="17">
    <source>
        <dbReference type="RuleBase" id="RU000532"/>
    </source>
</evidence>
<dbReference type="GO" id="GO:0005829">
    <property type="term" value="C:cytosol"/>
    <property type="evidence" value="ECO:0007669"/>
    <property type="project" value="TreeGrafter"/>
</dbReference>
<dbReference type="InterPro" id="IPR015824">
    <property type="entry name" value="Phosphoglycerate_kinase_N"/>
</dbReference>
<evidence type="ECO:0000256" key="14">
    <source>
        <dbReference type="ARBA" id="ARBA00023152"/>
    </source>
</evidence>
<keyword evidence="14" id="KW-0324">Glycolysis</keyword>
<dbReference type="Gene3D" id="3.40.50.1260">
    <property type="entry name" value="Phosphoglycerate kinase, N-terminal domain"/>
    <property type="match status" value="3"/>
</dbReference>
<keyword evidence="10" id="KW-0547">Nucleotide-binding</keyword>
<dbReference type="FunFam" id="3.40.50.1260:FF:000006">
    <property type="entry name" value="Phosphoglycerate kinase"/>
    <property type="match status" value="1"/>
</dbReference>
<feature type="binding site" evidence="15">
    <location>
        <begin position="28"/>
        <end position="30"/>
    </location>
    <ligand>
        <name>substrate</name>
    </ligand>
</feature>
<comment type="pathway">
    <text evidence="3 17">Carbohydrate degradation; glycolysis; pyruvate from D-glyceraldehyde 3-phosphate: step 2/5.</text>
</comment>
<protein>
    <recommendedName>
        <fullName evidence="7 17">Phosphoglycerate kinase</fullName>
        <ecNumber evidence="6 17">2.7.2.3</ecNumber>
    </recommendedName>
</protein>
<evidence type="ECO:0000256" key="7">
    <source>
        <dbReference type="ARBA" id="ARBA00016471"/>
    </source>
</evidence>
<dbReference type="OMA" id="GPETNKK"/>
<evidence type="ECO:0000256" key="2">
    <source>
        <dbReference type="ARBA" id="ARBA00001946"/>
    </source>
</evidence>
<dbReference type="FunFam" id="3.40.50.1260:FF:000003">
    <property type="entry name" value="Phosphoglycerate kinase"/>
    <property type="match status" value="1"/>
</dbReference>
<evidence type="ECO:0000313" key="20">
    <source>
        <dbReference type="Proteomes" id="UP000033188"/>
    </source>
</evidence>
<evidence type="ECO:0000256" key="3">
    <source>
        <dbReference type="ARBA" id="ARBA00004838"/>
    </source>
</evidence>
<dbReference type="GO" id="GO:0004618">
    <property type="term" value="F:phosphoglycerate kinase activity"/>
    <property type="evidence" value="ECO:0007669"/>
    <property type="project" value="UniProtKB-EC"/>
</dbReference>
<evidence type="ECO:0000256" key="16">
    <source>
        <dbReference type="PIRSR" id="PIRSR000724-2"/>
    </source>
</evidence>
<dbReference type="STRING" id="5866.A0A061D078"/>